<feature type="signal peptide" evidence="2">
    <location>
        <begin position="1"/>
        <end position="22"/>
    </location>
</feature>
<dbReference type="AlphaFoldDB" id="A0A917ETQ6"/>
<dbReference type="Gene3D" id="2.120.10.30">
    <property type="entry name" value="TolB, C-terminal domain"/>
    <property type="match status" value="1"/>
</dbReference>
<evidence type="ECO:0000256" key="1">
    <source>
        <dbReference type="SAM" id="MobiDB-lite"/>
    </source>
</evidence>
<dbReference type="SUPFAM" id="SSF69304">
    <property type="entry name" value="Tricorn protease N-terminal domain"/>
    <property type="match status" value="1"/>
</dbReference>
<evidence type="ECO:0000313" key="3">
    <source>
        <dbReference type="EMBL" id="GGF12188.1"/>
    </source>
</evidence>
<sequence length="909" mass="93443">MSKKFKYVAMCAAPAVVIGLFAAVSGGIASAGAVSAGGGDQSVYEGAGPALTAVGMAQSYSGDGRYTVFESDEKLTPDAAGDLRHVYRRSAADGSLVLVSKDVRTDQPAGASYNASISHDGNWIAFETTDPGVFATDPHPGGASQIALVDMSTGKITQVSAPKGLLPDPVTGQVPDPTSGGNTNPMVSADGSHVVFSSAQAGMSDKGVPTTSMQTIEEYDRASGHITNITGGVNKTSGKAEAPNGPSDDGVPSADGRYVAYDSVATNLGVAQTNADAPDATDPRSFVYRWDAQSGSSALVSVSDASSGAVKADDTSYLPTMSADGGKVGFISGATNLLGTGDVKKTVNHMTDAYVRTMSAGVTHRVSLALIDEGWPTVPDSAGRSPSMTRMRGWFEAQVSSTRISLSADGSSAIVTSMSPLLAITGACAGCQKFADDNSALDVYDVRLNADAQPEDVRPISMKRTNQNTYTTEVGLLVRSSSTGGGDSVADGKTPTTDDGSLVAFASQAGDLRGMTGAQQISSSGPPANLSTEFLPVYVDGGVPDGHTEPVRTFTVETNAFNSHLHMNPANLASLTLNPTALTQYETRADVLPELDNAPALAKPTGQWTNSWVAPGGTAVYDVSVTATAAGSAEVTFDTAGLKLDKELLIPATWTRAKSDAPDELTYTTTTMHAGDTNEFSLQFAQDTSYLAQSTNIVTTVNNDVETTITSPIDIRPAPVACIVPPKLDPVVAGVSSILPSTQCTAALPIFASAGHGSVTVDSKSGLVKYTPDATYVGADSITFTTLTWYGRTSVPASIPITVAPPPAVKDDSYSVTAGQTLNITAANGVLANDSIPAGTDPSLWRIQQGATPPAHGTLTLDAATGALIFAPEAGYVGDTSFKYIVTGSGRYDGIKTGIVTVTIHITSK</sequence>
<dbReference type="RefSeq" id="WP_188672476.1">
    <property type="nucleotide sequence ID" value="NZ_BMGP01000001.1"/>
</dbReference>
<proteinExistence type="predicted"/>
<organism evidence="3 4">
    <name type="scientific">Subtercola lobariae</name>
    <dbReference type="NCBI Taxonomy" id="1588641"/>
    <lineage>
        <taxon>Bacteria</taxon>
        <taxon>Bacillati</taxon>
        <taxon>Actinomycetota</taxon>
        <taxon>Actinomycetes</taxon>
        <taxon>Micrococcales</taxon>
        <taxon>Microbacteriaceae</taxon>
        <taxon>Subtercola</taxon>
    </lineage>
</organism>
<keyword evidence="4" id="KW-1185">Reference proteome</keyword>
<dbReference type="Proteomes" id="UP000598775">
    <property type="component" value="Unassembled WGS sequence"/>
</dbReference>
<comment type="caution">
    <text evidence="3">The sequence shown here is derived from an EMBL/GenBank/DDBJ whole genome shotgun (WGS) entry which is preliminary data.</text>
</comment>
<feature type="region of interest" description="Disordered" evidence="1">
    <location>
        <begin position="481"/>
        <end position="500"/>
    </location>
</feature>
<keyword evidence="2" id="KW-0732">Signal</keyword>
<reference evidence="3 4" key="1">
    <citation type="journal article" date="2014" name="Int. J. Syst. Evol. Microbiol.">
        <title>Complete genome sequence of Corynebacterium casei LMG S-19264T (=DSM 44701T), isolated from a smear-ripened cheese.</title>
        <authorList>
            <consortium name="US DOE Joint Genome Institute (JGI-PGF)"/>
            <person name="Walter F."/>
            <person name="Albersmeier A."/>
            <person name="Kalinowski J."/>
            <person name="Ruckert C."/>
        </authorList>
    </citation>
    <scope>NUCLEOTIDE SEQUENCE [LARGE SCALE GENOMIC DNA]</scope>
    <source>
        <strain evidence="3 4">CGMCC 1.12976</strain>
    </source>
</reference>
<protein>
    <submittedName>
        <fullName evidence="3">Uncharacterized protein</fullName>
    </submittedName>
</protein>
<dbReference type="InterPro" id="IPR011042">
    <property type="entry name" value="6-blade_b-propeller_TolB-like"/>
</dbReference>
<dbReference type="Gene3D" id="2.60.40.3440">
    <property type="match status" value="1"/>
</dbReference>
<dbReference type="EMBL" id="BMGP01000001">
    <property type="protein sequence ID" value="GGF12188.1"/>
    <property type="molecule type" value="Genomic_DNA"/>
</dbReference>
<gene>
    <name evidence="3" type="ORF">GCM10011399_02650</name>
</gene>
<name>A0A917ETQ6_9MICO</name>
<feature type="region of interest" description="Disordered" evidence="1">
    <location>
        <begin position="232"/>
        <end position="253"/>
    </location>
</feature>
<evidence type="ECO:0000256" key="2">
    <source>
        <dbReference type="SAM" id="SignalP"/>
    </source>
</evidence>
<accession>A0A917ETQ6</accession>
<feature type="chain" id="PRO_5038713840" evidence="2">
    <location>
        <begin position="23"/>
        <end position="909"/>
    </location>
</feature>
<evidence type="ECO:0000313" key="4">
    <source>
        <dbReference type="Proteomes" id="UP000598775"/>
    </source>
</evidence>
<dbReference type="Pfam" id="PF17963">
    <property type="entry name" value="Big_9"/>
    <property type="match status" value="1"/>
</dbReference>